<feature type="domain" description="CBS" evidence="3">
    <location>
        <begin position="9"/>
        <end position="66"/>
    </location>
</feature>
<dbReference type="SUPFAM" id="SSF54631">
    <property type="entry name" value="CBS-domain pair"/>
    <property type="match status" value="1"/>
</dbReference>
<dbReference type="EMBL" id="JAAGRR010000068">
    <property type="protein sequence ID" value="NDY42585.1"/>
    <property type="molecule type" value="Genomic_DNA"/>
</dbReference>
<evidence type="ECO:0000313" key="5">
    <source>
        <dbReference type="Proteomes" id="UP000469346"/>
    </source>
</evidence>
<dbReference type="AlphaFoldDB" id="A0A6N9TMW3"/>
<keyword evidence="1" id="KW-0677">Repeat</keyword>
<dbReference type="PANTHER" id="PTHR48108:SF6">
    <property type="entry name" value="CBS DOMAIN-CONTAINING PROTEIN CBSX1, CHLOROPLASTIC"/>
    <property type="match status" value="1"/>
</dbReference>
<reference evidence="4 5" key="1">
    <citation type="submission" date="2020-02" db="EMBL/GenBank/DDBJ databases">
        <title>Comparative genomics of sulfur disproportionating microorganisms.</title>
        <authorList>
            <person name="Ward L.M."/>
            <person name="Bertran E."/>
            <person name="Johnston D.T."/>
        </authorList>
    </citation>
    <scope>NUCLEOTIDE SEQUENCE [LARGE SCALE GENOMIC DNA]</scope>
    <source>
        <strain evidence="4 5">DSM 100025</strain>
    </source>
</reference>
<evidence type="ECO:0000313" key="4">
    <source>
        <dbReference type="EMBL" id="NDY42585.1"/>
    </source>
</evidence>
<dbReference type="InterPro" id="IPR046342">
    <property type="entry name" value="CBS_dom_sf"/>
</dbReference>
<dbReference type="Pfam" id="PF00571">
    <property type="entry name" value="CBS"/>
    <property type="match status" value="2"/>
</dbReference>
<dbReference type="InterPro" id="IPR000644">
    <property type="entry name" value="CBS_dom"/>
</dbReference>
<sequence length="157" mass="17153">MQTRARDIMTAPPLTVREETPVTEFARRLLEHRINGMPVVDAAGRLVGVATEGDLVDQCKRLHIPTMLTLLDAVIYLESPRQFERDLRKMAAATVGEICTRDPVTVDEDAALEEVASLMSERKVYTLPVLKDGELVGVIGRSDVVRSLVRGAAGAGD</sequence>
<dbReference type="RefSeq" id="WP_163298723.1">
    <property type="nucleotide sequence ID" value="NZ_JAAGRR010000068.1"/>
</dbReference>
<keyword evidence="5" id="KW-1185">Reference proteome</keyword>
<evidence type="ECO:0000256" key="2">
    <source>
        <dbReference type="PROSITE-ProRule" id="PRU00703"/>
    </source>
</evidence>
<dbReference type="Gene3D" id="3.10.580.10">
    <property type="entry name" value="CBS-domain"/>
    <property type="match status" value="1"/>
</dbReference>
<dbReference type="PANTHER" id="PTHR48108">
    <property type="entry name" value="CBS DOMAIN-CONTAINING PROTEIN CBSX2, CHLOROPLASTIC"/>
    <property type="match status" value="1"/>
</dbReference>
<feature type="domain" description="CBS" evidence="3">
    <location>
        <begin position="99"/>
        <end position="154"/>
    </location>
</feature>
<gene>
    <name evidence="4" type="ORF">G3N55_06980</name>
</gene>
<comment type="caution">
    <text evidence="4">The sequence shown here is derived from an EMBL/GenBank/DDBJ whole genome shotgun (WGS) entry which is preliminary data.</text>
</comment>
<organism evidence="4 5">
    <name type="scientific">Dissulfurirhabdus thermomarina</name>
    <dbReference type="NCBI Taxonomy" id="1765737"/>
    <lineage>
        <taxon>Bacteria</taxon>
        <taxon>Deltaproteobacteria</taxon>
        <taxon>Dissulfurirhabdaceae</taxon>
        <taxon>Dissulfurirhabdus</taxon>
    </lineage>
</organism>
<dbReference type="InterPro" id="IPR051462">
    <property type="entry name" value="CBS_domain-containing"/>
</dbReference>
<accession>A0A6N9TMW3</accession>
<evidence type="ECO:0000256" key="1">
    <source>
        <dbReference type="ARBA" id="ARBA00022737"/>
    </source>
</evidence>
<evidence type="ECO:0000259" key="3">
    <source>
        <dbReference type="PROSITE" id="PS51371"/>
    </source>
</evidence>
<dbReference type="PROSITE" id="PS51371">
    <property type="entry name" value="CBS"/>
    <property type="match status" value="2"/>
</dbReference>
<dbReference type="SMART" id="SM00116">
    <property type="entry name" value="CBS"/>
    <property type="match status" value="2"/>
</dbReference>
<name>A0A6N9TMW3_DISTH</name>
<proteinExistence type="predicted"/>
<keyword evidence="2" id="KW-0129">CBS domain</keyword>
<dbReference type="Proteomes" id="UP000469346">
    <property type="component" value="Unassembled WGS sequence"/>
</dbReference>
<protein>
    <submittedName>
        <fullName evidence="4">CBS domain-containing protein</fullName>
    </submittedName>
</protein>
<dbReference type="CDD" id="cd04586">
    <property type="entry name" value="CBS_pair_BON_assoc"/>
    <property type="match status" value="1"/>
</dbReference>